<dbReference type="Gene3D" id="3.30.1370.140">
    <property type="entry name" value="HupH hydrogenase expression protein, C-terminal domain"/>
    <property type="match status" value="2"/>
</dbReference>
<reference evidence="3 4" key="1">
    <citation type="journal article" date="2018" name="Int. J. Syst. Evol. Microbiol.">
        <title>Mesosutterella multiformis gen. nov., sp. nov., a member of the family Sutterellaceae and Sutterella megalosphaeroides sp. nov., isolated from human faeces.</title>
        <authorList>
            <person name="Sakamoto M."/>
            <person name="Ikeyama N."/>
            <person name="Kunihiro T."/>
            <person name="Iino T."/>
            <person name="Yuki M."/>
            <person name="Ohkuma M."/>
        </authorList>
    </citation>
    <scope>NUCLEOTIDE SEQUENCE [LARGE SCALE GENOMIC DNA]</scope>
    <source>
        <strain evidence="3 4">4NBBH2</strain>
    </source>
</reference>
<dbReference type="AlphaFoldDB" id="A0A388SBR7"/>
<name>A0A388SBR7_9BURK</name>
<accession>A0A401LH05</accession>
<protein>
    <recommendedName>
        <fullName evidence="2">HupH hydrogenase expression protein C-terminal domain-containing protein</fullName>
    </recommendedName>
</protein>
<evidence type="ECO:0000313" key="3">
    <source>
        <dbReference type="EMBL" id="GBO93767.1"/>
    </source>
</evidence>
<comment type="similarity">
    <text evidence="1">Belongs to the HupH/HyaF family.</text>
</comment>
<dbReference type="Pfam" id="PF04809">
    <property type="entry name" value="HupH_C"/>
    <property type="match status" value="1"/>
</dbReference>
<dbReference type="InterPro" id="IPR038527">
    <property type="entry name" value="HupH_C_sf"/>
</dbReference>
<sequence>MTAPISADSILAAAREAKKESTSEERLAAARETLNWLRETRDLLVKTQKEGGRLHSVTDLGQKDGPFKKFLFDTLSKGEIRITMGGGQIRMEETNVPTIWRMLIGQQDLLVVAYIPDVVLTYAARDMKDKIEEPAEKPDGLFAAPAIISELNAAAKDVDFDHFDPTMVPVAVELTRQPLSPNDKDYINKVLGEGTIEVQMQGFAKSTIRQTSVRGLWRSRILNKAGKELLDQVEATPLPPEIPSTAEDLPGAIKKMDDLIEWVELDLSRGAL</sequence>
<proteinExistence type="inferred from homology"/>
<accession>A0A388SBR7</accession>
<evidence type="ECO:0000313" key="4">
    <source>
        <dbReference type="Proteomes" id="UP000266091"/>
    </source>
</evidence>
<comment type="caution">
    <text evidence="3">The sequence shown here is derived from an EMBL/GenBank/DDBJ whole genome shotgun (WGS) entry which is preliminary data.</text>
</comment>
<dbReference type="RefSeq" id="WP_116270076.1">
    <property type="nucleotide sequence ID" value="NZ_BGZJ01000001.1"/>
</dbReference>
<keyword evidence="4" id="KW-1185">Reference proteome</keyword>
<evidence type="ECO:0000256" key="1">
    <source>
        <dbReference type="ARBA" id="ARBA00010832"/>
    </source>
</evidence>
<gene>
    <name evidence="3" type="ORF">MESMUL_11210</name>
</gene>
<dbReference type="OrthoDB" id="9155296at2"/>
<dbReference type="EMBL" id="BGZJ01000001">
    <property type="protein sequence ID" value="GBO93767.1"/>
    <property type="molecule type" value="Genomic_DNA"/>
</dbReference>
<feature type="domain" description="HupH hydrogenase expression protein C-terminal" evidence="2">
    <location>
        <begin position="142"/>
        <end position="263"/>
    </location>
</feature>
<dbReference type="Proteomes" id="UP000266091">
    <property type="component" value="Unassembled WGS sequence"/>
</dbReference>
<dbReference type="InterPro" id="IPR006894">
    <property type="entry name" value="HupH_Hydgase_express_prot_C"/>
</dbReference>
<organism evidence="3 4">
    <name type="scientific">Mesosutterella multiformis</name>
    <dbReference type="NCBI Taxonomy" id="2259133"/>
    <lineage>
        <taxon>Bacteria</taxon>
        <taxon>Pseudomonadati</taxon>
        <taxon>Pseudomonadota</taxon>
        <taxon>Betaproteobacteria</taxon>
        <taxon>Burkholderiales</taxon>
        <taxon>Sutterellaceae</taxon>
        <taxon>Mesosutterella</taxon>
    </lineage>
</organism>
<evidence type="ECO:0000259" key="2">
    <source>
        <dbReference type="Pfam" id="PF04809"/>
    </source>
</evidence>